<gene>
    <name evidence="1" type="ORF">ACFQ1S_35600</name>
</gene>
<sequence length="183" mass="20337">MAGDRRWIPDDMDTGRPSIARVYDYALGGGHNLASDRAVFEQLMAIQPRIREIAWTNRAFLRRVVLFMVESGITQFLDLGSGIPTVGNVHEIAQKANPECRVVYVDREDVAVAHSQLLLECNPLATVVEADIVAVDKVLNHPETRALLDFGQPVGVLALTVGHYVSDKEVQDVFERYRDAVVP</sequence>
<protein>
    <submittedName>
        <fullName evidence="1">SAM-dependent methyltransferase</fullName>
        <ecNumber evidence="1">2.1.1.-</ecNumber>
    </submittedName>
</protein>
<organism evidence="1 2">
    <name type="scientific">Kibdelosporangium lantanae</name>
    <dbReference type="NCBI Taxonomy" id="1497396"/>
    <lineage>
        <taxon>Bacteria</taxon>
        <taxon>Bacillati</taxon>
        <taxon>Actinomycetota</taxon>
        <taxon>Actinomycetes</taxon>
        <taxon>Pseudonocardiales</taxon>
        <taxon>Pseudonocardiaceae</taxon>
        <taxon>Kibdelosporangium</taxon>
    </lineage>
</organism>
<dbReference type="GO" id="GO:0008168">
    <property type="term" value="F:methyltransferase activity"/>
    <property type="evidence" value="ECO:0007669"/>
    <property type="project" value="UniProtKB-KW"/>
</dbReference>
<proteinExistence type="predicted"/>
<dbReference type="SUPFAM" id="SSF53335">
    <property type="entry name" value="S-adenosyl-L-methionine-dependent methyltransferases"/>
    <property type="match status" value="1"/>
</dbReference>
<accession>A0ABW3MIS2</accession>
<reference evidence="2" key="1">
    <citation type="journal article" date="2019" name="Int. J. Syst. Evol. Microbiol.">
        <title>The Global Catalogue of Microorganisms (GCM) 10K type strain sequencing project: providing services to taxonomists for standard genome sequencing and annotation.</title>
        <authorList>
            <consortium name="The Broad Institute Genomics Platform"/>
            <consortium name="The Broad Institute Genome Sequencing Center for Infectious Disease"/>
            <person name="Wu L."/>
            <person name="Ma J."/>
        </authorList>
    </citation>
    <scope>NUCLEOTIDE SEQUENCE [LARGE SCALE GENOMIC DNA]</scope>
    <source>
        <strain evidence="2">JCM 31486</strain>
    </source>
</reference>
<keyword evidence="2" id="KW-1185">Reference proteome</keyword>
<keyword evidence="1" id="KW-0489">Methyltransferase</keyword>
<dbReference type="InterPro" id="IPR006764">
    <property type="entry name" value="SAM_dep_MeTrfase_SAV2177_type"/>
</dbReference>
<dbReference type="InterPro" id="IPR029063">
    <property type="entry name" value="SAM-dependent_MTases_sf"/>
</dbReference>
<feature type="non-terminal residue" evidence="1">
    <location>
        <position position="183"/>
    </location>
</feature>
<name>A0ABW3MIS2_9PSEU</name>
<dbReference type="Pfam" id="PF04672">
    <property type="entry name" value="Methyltransf_19"/>
    <property type="match status" value="1"/>
</dbReference>
<evidence type="ECO:0000313" key="1">
    <source>
        <dbReference type="EMBL" id="MFD1050476.1"/>
    </source>
</evidence>
<dbReference type="EMBL" id="JBHTIS010002865">
    <property type="protein sequence ID" value="MFD1050476.1"/>
    <property type="molecule type" value="Genomic_DNA"/>
</dbReference>
<dbReference type="Gene3D" id="3.40.50.150">
    <property type="entry name" value="Vaccinia Virus protein VP39"/>
    <property type="match status" value="1"/>
</dbReference>
<dbReference type="EC" id="2.1.1.-" evidence="1"/>
<dbReference type="Proteomes" id="UP001597045">
    <property type="component" value="Unassembled WGS sequence"/>
</dbReference>
<evidence type="ECO:0000313" key="2">
    <source>
        <dbReference type="Proteomes" id="UP001597045"/>
    </source>
</evidence>
<dbReference type="GO" id="GO:0032259">
    <property type="term" value="P:methylation"/>
    <property type="evidence" value="ECO:0007669"/>
    <property type="project" value="UniProtKB-KW"/>
</dbReference>
<comment type="caution">
    <text evidence="1">The sequence shown here is derived from an EMBL/GenBank/DDBJ whole genome shotgun (WGS) entry which is preliminary data.</text>
</comment>
<keyword evidence="1" id="KW-0808">Transferase</keyword>